<dbReference type="GO" id="GO:0000981">
    <property type="term" value="F:DNA-binding transcription factor activity, RNA polymerase II-specific"/>
    <property type="evidence" value="ECO:0007669"/>
    <property type="project" value="TreeGrafter"/>
</dbReference>
<dbReference type="PROSITE" id="PS00028">
    <property type="entry name" value="ZINC_FINGER_C2H2_1"/>
    <property type="match status" value="2"/>
</dbReference>
<dbReference type="GO" id="GO:0008270">
    <property type="term" value="F:zinc ion binding"/>
    <property type="evidence" value="ECO:0007669"/>
    <property type="project" value="UniProtKB-KW"/>
</dbReference>
<feature type="domain" description="C2H2-type" evidence="8">
    <location>
        <begin position="163"/>
        <end position="185"/>
    </location>
</feature>
<dbReference type="FunFam" id="3.30.160.60:FF:000065">
    <property type="entry name" value="B-cell CLL/lymphoma 6, member B"/>
    <property type="match status" value="1"/>
</dbReference>
<dbReference type="EMBL" id="CAXKWB010019638">
    <property type="protein sequence ID" value="CAL4122162.1"/>
    <property type="molecule type" value="Genomic_DNA"/>
</dbReference>
<evidence type="ECO:0000313" key="10">
    <source>
        <dbReference type="Proteomes" id="UP001497623"/>
    </source>
</evidence>
<dbReference type="PANTHER" id="PTHR24408">
    <property type="entry name" value="ZINC FINGER PROTEIN"/>
    <property type="match status" value="1"/>
</dbReference>
<dbReference type="Gene3D" id="3.30.160.60">
    <property type="entry name" value="Classic Zinc Finger"/>
    <property type="match status" value="2"/>
</dbReference>
<dbReference type="GO" id="GO:0005634">
    <property type="term" value="C:nucleus"/>
    <property type="evidence" value="ECO:0007669"/>
    <property type="project" value="UniProtKB-SubCell"/>
</dbReference>
<keyword evidence="3" id="KW-0677">Repeat</keyword>
<evidence type="ECO:0000256" key="2">
    <source>
        <dbReference type="ARBA" id="ARBA00022723"/>
    </source>
</evidence>
<dbReference type="FunFam" id="3.30.160.60:FF:000744">
    <property type="entry name" value="zinc finger E-box-binding homeobox 1"/>
    <property type="match status" value="1"/>
</dbReference>
<name>A0AAV2RAL3_MEGNR</name>
<keyword evidence="10" id="KW-1185">Reference proteome</keyword>
<dbReference type="Pfam" id="PF00096">
    <property type="entry name" value="zf-C2H2"/>
    <property type="match status" value="2"/>
</dbReference>
<comment type="caution">
    <text evidence="9">The sequence shown here is derived from an EMBL/GenBank/DDBJ whole genome shotgun (WGS) entry which is preliminary data.</text>
</comment>
<dbReference type="AlphaFoldDB" id="A0AAV2RAL3"/>
<dbReference type="GO" id="GO:0043565">
    <property type="term" value="F:sequence-specific DNA binding"/>
    <property type="evidence" value="ECO:0007669"/>
    <property type="project" value="TreeGrafter"/>
</dbReference>
<accession>A0AAV2RAL3</accession>
<dbReference type="SMART" id="SM00355">
    <property type="entry name" value="ZnF_C2H2"/>
    <property type="match status" value="2"/>
</dbReference>
<proteinExistence type="predicted"/>
<evidence type="ECO:0000256" key="7">
    <source>
        <dbReference type="PROSITE-ProRule" id="PRU00042"/>
    </source>
</evidence>
<evidence type="ECO:0000256" key="6">
    <source>
        <dbReference type="ARBA" id="ARBA00023242"/>
    </source>
</evidence>
<reference evidence="9 10" key="1">
    <citation type="submission" date="2024-05" db="EMBL/GenBank/DDBJ databases">
        <authorList>
            <person name="Wallberg A."/>
        </authorList>
    </citation>
    <scope>NUCLEOTIDE SEQUENCE [LARGE SCALE GENOMIC DNA]</scope>
</reference>
<sequence>SQKMNPELVRNHFLYVPNPQEQVRAVAGINAAQVPQTTQPNTQQPIVVKQGASLATTLLLQTTDQNGRLVTINQNGTSVPTSTVTTTASHQVLQGASAIAGNNTINNNTIQTTVHTPGGHQRGLNANGEPVPRPYQCGVCGKAFIRNEHLRRHVLTHSGEKPHACSTCGKAFSRREHLTKHMRSHIKITVPNTVPSGTQSTMSIPHGTINVPSSLASTQQTHSSLQIGGNNSSISTQQANLTVAHSAASTISALQSAAAAAGNAAAAVVATSNGHQQHPGPHPGVAHTMTTSHPTPVAHAAHLPPGTHYLPMFGLLAEVV</sequence>
<gene>
    <name evidence="9" type="ORF">MNOR_LOCUS22884</name>
</gene>
<dbReference type="InterPro" id="IPR013087">
    <property type="entry name" value="Znf_C2H2_type"/>
</dbReference>
<evidence type="ECO:0000313" key="9">
    <source>
        <dbReference type="EMBL" id="CAL4122162.1"/>
    </source>
</evidence>
<comment type="subcellular location">
    <subcellularLocation>
        <location evidence="1">Nucleus</location>
    </subcellularLocation>
</comment>
<protein>
    <recommendedName>
        <fullName evidence="8">C2H2-type domain-containing protein</fullName>
    </recommendedName>
</protein>
<dbReference type="Proteomes" id="UP001497623">
    <property type="component" value="Unassembled WGS sequence"/>
</dbReference>
<dbReference type="SUPFAM" id="SSF57667">
    <property type="entry name" value="beta-beta-alpha zinc fingers"/>
    <property type="match status" value="1"/>
</dbReference>
<dbReference type="PANTHER" id="PTHR24408:SF58">
    <property type="entry name" value="TRANSCRIPTION FACTOR (TFIIIA), PUTATIVE (AFU_ORTHOLOGUE AFUA_1G05150)-RELATED"/>
    <property type="match status" value="1"/>
</dbReference>
<evidence type="ECO:0000259" key="8">
    <source>
        <dbReference type="PROSITE" id="PS50157"/>
    </source>
</evidence>
<dbReference type="InterPro" id="IPR036236">
    <property type="entry name" value="Znf_C2H2_sf"/>
</dbReference>
<keyword evidence="4 7" id="KW-0863">Zinc-finger</keyword>
<evidence type="ECO:0000256" key="5">
    <source>
        <dbReference type="ARBA" id="ARBA00022833"/>
    </source>
</evidence>
<evidence type="ECO:0000256" key="4">
    <source>
        <dbReference type="ARBA" id="ARBA00022771"/>
    </source>
</evidence>
<keyword evidence="5" id="KW-0862">Zinc</keyword>
<feature type="domain" description="C2H2-type" evidence="8">
    <location>
        <begin position="135"/>
        <end position="162"/>
    </location>
</feature>
<dbReference type="PROSITE" id="PS50157">
    <property type="entry name" value="ZINC_FINGER_C2H2_2"/>
    <property type="match status" value="2"/>
</dbReference>
<feature type="non-terminal residue" evidence="9">
    <location>
        <position position="1"/>
    </location>
</feature>
<keyword evidence="2" id="KW-0479">Metal-binding</keyword>
<evidence type="ECO:0000256" key="1">
    <source>
        <dbReference type="ARBA" id="ARBA00004123"/>
    </source>
</evidence>
<keyword evidence="6" id="KW-0539">Nucleus</keyword>
<evidence type="ECO:0000256" key="3">
    <source>
        <dbReference type="ARBA" id="ARBA00022737"/>
    </source>
</evidence>
<organism evidence="9 10">
    <name type="scientific">Meganyctiphanes norvegica</name>
    <name type="common">Northern krill</name>
    <name type="synonym">Thysanopoda norvegica</name>
    <dbReference type="NCBI Taxonomy" id="48144"/>
    <lineage>
        <taxon>Eukaryota</taxon>
        <taxon>Metazoa</taxon>
        <taxon>Ecdysozoa</taxon>
        <taxon>Arthropoda</taxon>
        <taxon>Crustacea</taxon>
        <taxon>Multicrustacea</taxon>
        <taxon>Malacostraca</taxon>
        <taxon>Eumalacostraca</taxon>
        <taxon>Eucarida</taxon>
        <taxon>Euphausiacea</taxon>
        <taxon>Euphausiidae</taxon>
        <taxon>Meganyctiphanes</taxon>
    </lineage>
</organism>